<keyword evidence="2" id="KW-1185">Reference proteome</keyword>
<comment type="caution">
    <text evidence="1">The sequence shown here is derived from an EMBL/GenBank/DDBJ whole genome shotgun (WGS) entry which is preliminary data.</text>
</comment>
<accession>A0A5N7KK29</accession>
<protein>
    <submittedName>
        <fullName evidence="1">Uncharacterized protein</fullName>
    </submittedName>
</protein>
<dbReference type="RefSeq" id="WP_152746128.1">
    <property type="nucleotide sequence ID" value="NZ_VUAZ01000038.1"/>
</dbReference>
<sequence length="90" mass="10870">MNKTELYHVVNRCGFRVKVFSDHSNFFSSWSLTIKADKREFMIEHNGRESWLMFYEQNKPKQFQEIDKKISHNLNDSAKLKQCELWLLSI</sequence>
<gene>
    <name evidence="1" type="ORF">F0169_07365</name>
</gene>
<organism evidence="1 2">
    <name type="scientific">Pseudomonas kitaguniensis</name>
    <dbReference type="NCBI Taxonomy" id="2607908"/>
    <lineage>
        <taxon>Bacteria</taxon>
        <taxon>Pseudomonadati</taxon>
        <taxon>Pseudomonadota</taxon>
        <taxon>Gammaproteobacteria</taxon>
        <taxon>Pseudomonadales</taxon>
        <taxon>Pseudomonadaceae</taxon>
        <taxon>Pseudomonas</taxon>
    </lineage>
</organism>
<proteinExistence type="predicted"/>
<evidence type="ECO:0000313" key="2">
    <source>
        <dbReference type="Proteomes" id="UP000326112"/>
    </source>
</evidence>
<reference evidence="1 2" key="2">
    <citation type="journal article" date="2023" name="Plant Pathol.">
        <title>Dismantling and reorganizing Pseudomonas marginalis sensu#lato.</title>
        <authorList>
            <person name="Sawada H."/>
            <person name="Fujikawa T."/>
            <person name="Satou M."/>
        </authorList>
    </citation>
    <scope>NUCLEOTIDE SEQUENCE [LARGE SCALE GENOMIC DNA]</scope>
    <source>
        <strain evidence="1 2">MAFF 212408</strain>
    </source>
</reference>
<name>A0A5N7KK29_9PSED</name>
<evidence type="ECO:0000313" key="1">
    <source>
        <dbReference type="EMBL" id="MPR01911.1"/>
    </source>
</evidence>
<dbReference type="EMBL" id="VUAZ01000038">
    <property type="protein sequence ID" value="MPR01911.1"/>
    <property type="molecule type" value="Genomic_DNA"/>
</dbReference>
<dbReference type="Proteomes" id="UP000326112">
    <property type="component" value="Unassembled WGS sequence"/>
</dbReference>
<reference evidence="1 2" key="1">
    <citation type="journal article" date="2020" name="Int. J. Syst. Evol. Microbiol.">
        <title>Pseudomonas kitaguniensis sp. nov., a pathogen causing bacterial rot of Welsh onion in Japan.</title>
        <authorList>
            <person name="Sawada H."/>
            <person name="Fujikawa T."/>
            <person name="Nishiwaki Y."/>
            <person name="Horita H."/>
        </authorList>
    </citation>
    <scope>NUCLEOTIDE SEQUENCE [LARGE SCALE GENOMIC DNA]</scope>
    <source>
        <strain evidence="1 2">MAFF 212408</strain>
    </source>
</reference>